<dbReference type="InterPro" id="IPR015421">
    <property type="entry name" value="PyrdxlP-dep_Trfase_major"/>
</dbReference>
<evidence type="ECO:0000313" key="7">
    <source>
        <dbReference type="Proteomes" id="UP000287296"/>
    </source>
</evidence>
<dbReference type="GO" id="GO:0006535">
    <property type="term" value="P:cysteine biosynthetic process from serine"/>
    <property type="evidence" value="ECO:0007669"/>
    <property type="project" value="TreeGrafter"/>
</dbReference>
<dbReference type="EMBL" id="QYTW02000001">
    <property type="protein sequence ID" value="RST61688.1"/>
    <property type="molecule type" value="Genomic_DNA"/>
</dbReference>
<keyword evidence="4" id="KW-0663">Pyridoxal phosphate</keyword>
<comment type="caution">
    <text evidence="6">The sequence shown here is derived from an EMBL/GenBank/DDBJ whole genome shotgun (WGS) entry which is preliminary data.</text>
</comment>
<dbReference type="Gene3D" id="3.90.1150.10">
    <property type="entry name" value="Aspartate Aminotransferase, domain 1"/>
    <property type="match status" value="1"/>
</dbReference>
<dbReference type="OrthoDB" id="9803887at2"/>
<dbReference type="GO" id="GO:0004124">
    <property type="term" value="F:cysteine synthase activity"/>
    <property type="evidence" value="ECO:0007669"/>
    <property type="project" value="TreeGrafter"/>
</dbReference>
<dbReference type="RefSeq" id="WP_120115720.1">
    <property type="nucleotide sequence ID" value="NZ_QYTW02000001.1"/>
</dbReference>
<keyword evidence="3 6" id="KW-0808">Transferase</keyword>
<gene>
    <name evidence="6" type="ORF">D5F11_002080</name>
</gene>
<dbReference type="InterPro" id="IPR006235">
    <property type="entry name" value="OAc-hSer/O-AcSer_sulfhydrylase"/>
</dbReference>
<dbReference type="GO" id="GO:0071269">
    <property type="term" value="P:L-homocysteine biosynthetic process"/>
    <property type="evidence" value="ECO:0007669"/>
    <property type="project" value="TreeGrafter"/>
</dbReference>
<comment type="similarity">
    <text evidence="2">Belongs to the trans-sulfuration enzymes family.</text>
</comment>
<feature type="domain" description="CoA-binding" evidence="5">
    <location>
        <begin position="467"/>
        <end position="561"/>
    </location>
</feature>
<dbReference type="PANTHER" id="PTHR43797">
    <property type="entry name" value="HOMOCYSTEINE/CYSTEINE SYNTHASE"/>
    <property type="match status" value="1"/>
</dbReference>
<evidence type="ECO:0000256" key="2">
    <source>
        <dbReference type="ARBA" id="ARBA00009077"/>
    </source>
</evidence>
<dbReference type="Pfam" id="PF13380">
    <property type="entry name" value="CoA_binding_2"/>
    <property type="match status" value="1"/>
</dbReference>
<dbReference type="GO" id="GO:0008483">
    <property type="term" value="F:transaminase activity"/>
    <property type="evidence" value="ECO:0007669"/>
    <property type="project" value="UniProtKB-KW"/>
</dbReference>
<dbReference type="GO" id="GO:0019346">
    <property type="term" value="P:transsulfuration"/>
    <property type="evidence" value="ECO:0007669"/>
    <property type="project" value="InterPro"/>
</dbReference>
<evidence type="ECO:0000256" key="3">
    <source>
        <dbReference type="ARBA" id="ARBA00022679"/>
    </source>
</evidence>
<dbReference type="GO" id="GO:0005737">
    <property type="term" value="C:cytoplasm"/>
    <property type="evidence" value="ECO:0007669"/>
    <property type="project" value="TreeGrafter"/>
</dbReference>
<dbReference type="Gene3D" id="3.40.50.720">
    <property type="entry name" value="NAD(P)-binding Rossmann-like Domain"/>
    <property type="match status" value="1"/>
</dbReference>
<dbReference type="GO" id="GO:0030170">
    <property type="term" value="F:pyridoxal phosphate binding"/>
    <property type="evidence" value="ECO:0007669"/>
    <property type="project" value="InterPro"/>
</dbReference>
<keyword evidence="6" id="KW-0032">Aminotransferase</keyword>
<protein>
    <submittedName>
        <fullName evidence="6">Aminotransferase class V-fold PLP-dependent enzyme</fullName>
    </submittedName>
</protein>
<dbReference type="InterPro" id="IPR015422">
    <property type="entry name" value="PyrdxlP-dep_Trfase_small"/>
</dbReference>
<dbReference type="InterPro" id="IPR015424">
    <property type="entry name" value="PyrdxlP-dep_Trfase"/>
</dbReference>
<dbReference type="CDD" id="cd00614">
    <property type="entry name" value="CGS_like"/>
    <property type="match status" value="1"/>
</dbReference>
<organism evidence="6 7">
    <name type="scientific">Siminovitchia terrae</name>
    <name type="common">Bacillus terrae</name>
    <dbReference type="NCBI Taxonomy" id="1914933"/>
    <lineage>
        <taxon>Bacteria</taxon>
        <taxon>Bacillati</taxon>
        <taxon>Bacillota</taxon>
        <taxon>Bacilli</taxon>
        <taxon>Bacillales</taxon>
        <taxon>Bacillaceae</taxon>
        <taxon>Siminovitchia</taxon>
    </lineage>
</organism>
<accession>A0A429XE06</accession>
<evidence type="ECO:0000313" key="6">
    <source>
        <dbReference type="EMBL" id="RST61688.1"/>
    </source>
</evidence>
<reference evidence="6 7" key="1">
    <citation type="submission" date="2018-12" db="EMBL/GenBank/DDBJ databases">
        <authorList>
            <person name="Sun L."/>
            <person name="Chen Z."/>
        </authorList>
    </citation>
    <scope>NUCLEOTIDE SEQUENCE [LARGE SCALE GENOMIC DNA]</scope>
    <source>
        <strain evidence="6 7">LMG 29736</strain>
    </source>
</reference>
<comment type="cofactor">
    <cofactor evidence="1">
        <name>pyridoxal 5'-phosphate</name>
        <dbReference type="ChEBI" id="CHEBI:597326"/>
    </cofactor>
</comment>
<dbReference type="GO" id="GO:0003961">
    <property type="term" value="F:O-acetylhomoserine aminocarboxypropyltransferase activity"/>
    <property type="evidence" value="ECO:0007669"/>
    <property type="project" value="TreeGrafter"/>
</dbReference>
<name>A0A429XE06_SIMTE</name>
<sequence>MTTEIKNTTYDLETLALHGGQAPDPTTGSRAVPIYQTTSFVFHDTEHAERLFALDEPGNIYSRIGNPTVDVFEKRMALLEDGVAAVATSSGMSAITLSILSLASAGDEIVAGTNLYGGTYNLFAVTLPRYGINVKFVDPTDPENFKTAITNKTKAVYGEIIGNPGLQVLDVEAVSEIAHESGVPLIIDNTFATPHVCKPLQLGADIVVHSATKWIGGHGTSIGGVIVDGGRFNWNTEKFPEFTEPDASYNGIRYAIDFGTLAFITKVRVQLLRDFGAALSPQNAFQLIQGLETLHIRVERHNENAARLAENLENHPAVEWVSYPGLESHPSHGLAKEIFNNGFGSIIVFGIKGGKEAGKDLINNVSLWSHVANVGDAKSLIIHPASTTHQQLTKEQLEETGVTESLVRLSVGIESLRDIQNDLDQALIKATGIGEGEGKSVLINDEGVIRWALNSATERVLENGQEITRQKTLAIVGLSGKEARPSYRLARKMQRLGYKVIPVNPRETEILGEKAYPDLKSVPYPIDVVQVFRTPEAAIGVAKETVEVNPKPKIFWLQEGVISPEAAEIASKAGIPVVYNRCTYKEAQRLRGTISTYACEL</sequence>
<dbReference type="AlphaFoldDB" id="A0A429XE06"/>
<evidence type="ECO:0000256" key="1">
    <source>
        <dbReference type="ARBA" id="ARBA00001933"/>
    </source>
</evidence>
<dbReference type="SUPFAM" id="SSF51735">
    <property type="entry name" value="NAD(P)-binding Rossmann-fold domains"/>
    <property type="match status" value="1"/>
</dbReference>
<dbReference type="Pfam" id="PF01053">
    <property type="entry name" value="Cys_Met_Meta_PP"/>
    <property type="match status" value="1"/>
</dbReference>
<dbReference type="NCBIfam" id="TIGR01326">
    <property type="entry name" value="OAH_OAS_sulfhy"/>
    <property type="match status" value="1"/>
</dbReference>
<dbReference type="Proteomes" id="UP000287296">
    <property type="component" value="Unassembled WGS sequence"/>
</dbReference>
<dbReference type="PANTHER" id="PTHR43797:SF2">
    <property type="entry name" value="HOMOCYSTEINE_CYSTEINE SYNTHASE"/>
    <property type="match status" value="1"/>
</dbReference>
<proteinExistence type="inferred from homology"/>
<dbReference type="FunFam" id="3.40.640.10:FF:000035">
    <property type="entry name" value="O-succinylhomoserine sulfhydrylase"/>
    <property type="match status" value="1"/>
</dbReference>
<dbReference type="InterPro" id="IPR000277">
    <property type="entry name" value="Cys/Met-Metab_PyrdxlP-dep_enz"/>
</dbReference>
<dbReference type="InterPro" id="IPR054542">
    <property type="entry name" value="Cys_met_metab_PP"/>
</dbReference>
<dbReference type="InterPro" id="IPR003781">
    <property type="entry name" value="CoA-bd"/>
</dbReference>
<dbReference type="Gene3D" id="3.40.640.10">
    <property type="entry name" value="Type I PLP-dependent aspartate aminotransferase-like (Major domain)"/>
    <property type="match status" value="1"/>
</dbReference>
<evidence type="ECO:0000259" key="5">
    <source>
        <dbReference type="SMART" id="SM00881"/>
    </source>
</evidence>
<evidence type="ECO:0000256" key="4">
    <source>
        <dbReference type="ARBA" id="ARBA00022898"/>
    </source>
</evidence>
<dbReference type="PROSITE" id="PS00868">
    <property type="entry name" value="CYS_MET_METAB_PP"/>
    <property type="match status" value="1"/>
</dbReference>
<dbReference type="SUPFAM" id="SSF53383">
    <property type="entry name" value="PLP-dependent transferases"/>
    <property type="match status" value="1"/>
</dbReference>
<dbReference type="InterPro" id="IPR036291">
    <property type="entry name" value="NAD(P)-bd_dom_sf"/>
</dbReference>
<dbReference type="SMART" id="SM00881">
    <property type="entry name" value="CoA_binding"/>
    <property type="match status" value="1"/>
</dbReference>